<dbReference type="SUPFAM" id="SSF56770">
    <property type="entry name" value="HydA/Nqo6-like"/>
    <property type="match status" value="1"/>
</dbReference>
<evidence type="ECO:0000313" key="4">
    <source>
        <dbReference type="Proteomes" id="UP000198405"/>
    </source>
</evidence>
<dbReference type="PANTHER" id="PTHR42845">
    <property type="entry name" value="COENZYME F420-REDUCING HYDROGENASE, GAMMA SUBUNIT"/>
    <property type="match status" value="1"/>
</dbReference>
<evidence type="ECO:0000256" key="1">
    <source>
        <dbReference type="ARBA" id="ARBA00023002"/>
    </source>
</evidence>
<dbReference type="RefSeq" id="WP_089322082.1">
    <property type="nucleotide sequence ID" value="NZ_FZOB01000001.1"/>
</dbReference>
<reference evidence="4" key="1">
    <citation type="submission" date="2017-06" db="EMBL/GenBank/DDBJ databases">
        <authorList>
            <person name="Varghese N."/>
            <person name="Submissions S."/>
        </authorList>
    </citation>
    <scope>NUCLEOTIDE SEQUENCE [LARGE SCALE GENOMIC DNA]</scope>
    <source>
        <strain evidence="4">DSM 15668</strain>
    </source>
</reference>
<dbReference type="PANTHER" id="PTHR42845:SF3">
    <property type="entry name" value="CYTOSOLIC NIFE-HYDROGENASE, DELTA SUBUNIT"/>
    <property type="match status" value="1"/>
</dbReference>
<dbReference type="InterPro" id="IPR051349">
    <property type="entry name" value="Hydrogenase_assoc-protein"/>
</dbReference>
<keyword evidence="1" id="KW-0560">Oxidoreductase</keyword>
<name>A0A238XJD0_9BACT</name>
<dbReference type="OrthoDB" id="9787729at2"/>
<gene>
    <name evidence="3" type="ORF">SAMN06265340_10144</name>
</gene>
<proteinExistence type="predicted"/>
<organism evidence="3 4">
    <name type="scientific">Desulfurobacterium atlanticum</name>
    <dbReference type="NCBI Taxonomy" id="240169"/>
    <lineage>
        <taxon>Bacteria</taxon>
        <taxon>Pseudomonadati</taxon>
        <taxon>Aquificota</taxon>
        <taxon>Aquificia</taxon>
        <taxon>Desulfurobacteriales</taxon>
        <taxon>Desulfurobacteriaceae</taxon>
        <taxon>Desulfurobacterium</taxon>
    </lineage>
</organism>
<dbReference type="GO" id="GO:0016491">
    <property type="term" value="F:oxidoreductase activity"/>
    <property type="evidence" value="ECO:0007669"/>
    <property type="project" value="UniProtKB-KW"/>
</dbReference>
<evidence type="ECO:0000259" key="2">
    <source>
        <dbReference type="Pfam" id="PF01058"/>
    </source>
</evidence>
<dbReference type="EMBL" id="FZOB01000001">
    <property type="protein sequence ID" value="SNR59096.1"/>
    <property type="molecule type" value="Genomic_DNA"/>
</dbReference>
<dbReference type="GO" id="GO:0051536">
    <property type="term" value="F:iron-sulfur cluster binding"/>
    <property type="evidence" value="ECO:0007669"/>
    <property type="project" value="InterPro"/>
</dbReference>
<dbReference type="Gene3D" id="3.40.50.700">
    <property type="entry name" value="NADH:ubiquinone oxidoreductase-like, 20kDa subunit"/>
    <property type="match status" value="1"/>
</dbReference>
<feature type="domain" description="NADH:ubiquinone oxidoreductase-like 20kDa subunit" evidence="2">
    <location>
        <begin position="14"/>
        <end position="148"/>
    </location>
</feature>
<dbReference type="Proteomes" id="UP000198405">
    <property type="component" value="Unassembled WGS sequence"/>
</dbReference>
<sequence length="256" mass="28076">MAKPKIGIMYLTSCSGCQCEILNYESALLKLLDITEIKYFPIGSSANTLDEELDVLFVEGSVSTELDEKMVKKGREASKVLVAIGTCASFGGVQANNNDIPVEELLETIYGTSEMPFEITKARPLDEVVRVDYKLPGCPVEGKQFVQAAAFLLNGVKPFFPKMAVCYECKLSETECRTLQGLWCLGPITNAGCGAPCTSKGFGCQGCRGDHDDPNYMEMVEVLTERGLKGEDLVNFMKTFRGNYLKEKLKDAGVEL</sequence>
<protein>
    <submittedName>
        <fullName evidence="3">Coenzyme F420-reducing hydrogenase, gamma subunit</fullName>
    </submittedName>
</protein>
<dbReference type="InterPro" id="IPR006137">
    <property type="entry name" value="NADH_UbQ_OxRdtase-like_20kDa"/>
</dbReference>
<dbReference type="AlphaFoldDB" id="A0A238XJD0"/>
<accession>A0A238XJD0</accession>
<evidence type="ECO:0000313" key="3">
    <source>
        <dbReference type="EMBL" id="SNR59096.1"/>
    </source>
</evidence>
<dbReference type="InterPro" id="IPR037024">
    <property type="entry name" value="NiFe_Hase_small_N_sf"/>
</dbReference>
<keyword evidence="4" id="KW-1185">Reference proteome</keyword>
<dbReference type="Pfam" id="PF01058">
    <property type="entry name" value="Oxidored_q6"/>
    <property type="match status" value="1"/>
</dbReference>